<dbReference type="EMBL" id="JAELVF020000001">
    <property type="protein sequence ID" value="MBU7599192.1"/>
    <property type="molecule type" value="Genomic_DNA"/>
</dbReference>
<proteinExistence type="predicted"/>
<evidence type="ECO:0008006" key="4">
    <source>
        <dbReference type="Google" id="ProtNLM"/>
    </source>
</evidence>
<feature type="transmembrane region" description="Helical" evidence="1">
    <location>
        <begin position="12"/>
        <end position="39"/>
    </location>
</feature>
<name>A0A949JFR0_9ACTN</name>
<comment type="caution">
    <text evidence="2">The sequence shown here is derived from an EMBL/GenBank/DDBJ whole genome shotgun (WGS) entry which is preliminary data.</text>
</comment>
<sequence>MNKASTGLMTGMALGFAGWFGGFVAFLLVGALGALGWLVGRALDDGASPLDLLRGPGRRDQ</sequence>
<dbReference type="AlphaFoldDB" id="A0A949JFR0"/>
<gene>
    <name evidence="2" type="ORF">JGS22_016630</name>
</gene>
<keyword evidence="1" id="KW-1133">Transmembrane helix</keyword>
<keyword evidence="3" id="KW-1185">Reference proteome</keyword>
<keyword evidence="1" id="KW-0812">Transmembrane</keyword>
<dbReference type="Proteomes" id="UP000694501">
    <property type="component" value="Unassembled WGS sequence"/>
</dbReference>
<keyword evidence="1" id="KW-0472">Membrane</keyword>
<organism evidence="2 3">
    <name type="scientific">Streptomyces tardus</name>
    <dbReference type="NCBI Taxonomy" id="2780544"/>
    <lineage>
        <taxon>Bacteria</taxon>
        <taxon>Bacillati</taxon>
        <taxon>Actinomycetota</taxon>
        <taxon>Actinomycetes</taxon>
        <taxon>Kitasatosporales</taxon>
        <taxon>Streptomycetaceae</taxon>
        <taxon>Streptomyces</taxon>
    </lineage>
</organism>
<accession>A0A949JFR0</accession>
<evidence type="ECO:0000313" key="3">
    <source>
        <dbReference type="Proteomes" id="UP000694501"/>
    </source>
</evidence>
<dbReference type="RefSeq" id="WP_211039402.1">
    <property type="nucleotide sequence ID" value="NZ_JAELVF020000001.1"/>
</dbReference>
<protein>
    <recommendedName>
        <fullName evidence="4">DUF2273 domain-containing protein</fullName>
    </recommendedName>
</protein>
<evidence type="ECO:0000256" key="1">
    <source>
        <dbReference type="SAM" id="Phobius"/>
    </source>
</evidence>
<reference evidence="2" key="1">
    <citation type="submission" date="2021-06" db="EMBL/GenBank/DDBJ databases">
        <title>Sequencing of actinobacteria type strains.</title>
        <authorList>
            <person name="Nguyen G.-S."/>
            <person name="Wentzel A."/>
        </authorList>
    </citation>
    <scope>NUCLEOTIDE SEQUENCE</scope>
    <source>
        <strain evidence="2">P38-E01</strain>
    </source>
</reference>
<evidence type="ECO:0000313" key="2">
    <source>
        <dbReference type="EMBL" id="MBU7599192.1"/>
    </source>
</evidence>